<proteinExistence type="predicted"/>
<dbReference type="AlphaFoldDB" id="F0NZ53"/>
<keyword evidence="2" id="KW-1185">Reference proteome</keyword>
<evidence type="ECO:0000313" key="2">
    <source>
        <dbReference type="Proteomes" id="UP000008641"/>
    </source>
</evidence>
<accession>F0NZ53</accession>
<sequence length="160" mass="18420">MKLFLGFLLVTFIFFGSTLSEVRKKFEQASKSKEETISFYNALHSYKGKDATMLAYQGASEMLYSRYFGAKETRKKLLISGSSKIEAAIQSEPSNAEIRLIRFIIQENLPKVIAYNRNLTEDKKSILNLYSQQTKEVKMLIKKYSQHSKGFTASEKEKFN</sequence>
<reference evidence="1 2" key="1">
    <citation type="journal article" date="2011" name="Stand. Genomic Sci.">
        <title>Complete genome sequence of Weeksella virosa type strain (9751).</title>
        <authorList>
            <person name="Lang E."/>
            <person name="Teshima H."/>
            <person name="Lucas S."/>
            <person name="Lapidus A."/>
            <person name="Hammon N."/>
            <person name="Deshpande S."/>
            <person name="Nolan M."/>
            <person name="Cheng J.F."/>
            <person name="Pitluck S."/>
            <person name="Liolios K."/>
            <person name="Pagani I."/>
            <person name="Mikhailova N."/>
            <person name="Ivanova N."/>
            <person name="Mavromatis K."/>
            <person name="Pati A."/>
            <person name="Tapia R."/>
            <person name="Han C."/>
            <person name="Goodwin L."/>
            <person name="Chen A."/>
            <person name="Palaniappan K."/>
            <person name="Land M."/>
            <person name="Hauser L."/>
            <person name="Chang Y.J."/>
            <person name="Jeffries C.D."/>
            <person name="Brambilla E.M."/>
            <person name="Kopitz M."/>
            <person name="Rohde M."/>
            <person name="Goker M."/>
            <person name="Tindall B.J."/>
            <person name="Detter J.C."/>
            <person name="Woyke T."/>
            <person name="Bristow J."/>
            <person name="Eisen J.A."/>
            <person name="Markowitz V."/>
            <person name="Hugenholtz P."/>
            <person name="Klenk H.P."/>
            <person name="Kyrpides N.C."/>
        </authorList>
    </citation>
    <scope>NUCLEOTIDE SEQUENCE [LARGE SCALE GENOMIC DNA]</scope>
    <source>
        <strain evidence="2">ATCC 43766 / DSM 16922 / JCM 21250 / NBRC 16016 / NCTC 11634 / CL345/78</strain>
    </source>
</reference>
<dbReference type="RefSeq" id="WP_013598659.1">
    <property type="nucleotide sequence ID" value="NC_015144.1"/>
</dbReference>
<protein>
    <submittedName>
        <fullName evidence="1">Uncharacterized protein</fullName>
    </submittedName>
</protein>
<gene>
    <name evidence="1" type="ordered locus">Weevi_1570</name>
</gene>
<dbReference type="KEGG" id="wvi:Weevi_1570"/>
<reference evidence="2" key="2">
    <citation type="journal article" date="2011" name="Stand. Genomic Sci.">
        <title>Complete genome sequence of Weeksella virosa type strain (9751T).</title>
        <authorList>
            <person name="Lang E."/>
            <person name="Teshima H."/>
            <person name="Lucas S."/>
            <person name="Lapidus A."/>
            <person name="Hammon N."/>
            <person name="Deshpande S."/>
            <person name="Nolan M."/>
            <person name="Cheng J."/>
            <person name="Pitluck S."/>
            <person name="Liolios K."/>
            <person name="Pagani I."/>
            <person name="Mikhailova N."/>
            <person name="Ivanova N."/>
            <person name="Mavromatis K."/>
            <person name="Pati A."/>
            <person name="Tapia R."/>
            <person name="Han C."/>
            <person name="Goodwin L."/>
            <person name="Chen A."/>
            <person name="Palaniappan K."/>
            <person name="Land M."/>
            <person name="Hauser L."/>
            <person name="Chang Y."/>
            <person name="Jeffries C."/>
            <person name="Brambilla E."/>
            <person name="Kopitz M."/>
            <person name="Rohde M."/>
            <person name="Goker M."/>
            <person name="Tindall B."/>
            <person name="Detter J."/>
            <person name="Woyke T."/>
            <person name="Bristow J."/>
            <person name="Eisen J."/>
            <person name="Markowitz V."/>
            <person name="Hugenholtz P."/>
            <person name="Klenk H."/>
            <person name="Kyrpides N."/>
        </authorList>
    </citation>
    <scope>NUCLEOTIDE SEQUENCE [LARGE SCALE GENOMIC DNA]</scope>
    <source>
        <strain evidence="2">ATCC 43766 / DSM 16922 / JCM 21250 / NBRC 16016 / NCTC 11634 / CL345/78</strain>
    </source>
</reference>
<dbReference type="eggNOG" id="ENOG5032YX8">
    <property type="taxonomic scope" value="Bacteria"/>
</dbReference>
<evidence type="ECO:0000313" key="1">
    <source>
        <dbReference type="EMBL" id="ADX68270.1"/>
    </source>
</evidence>
<name>F0NZ53_WEEVC</name>
<dbReference type="HOGENOM" id="CLU_129833_1_1_10"/>
<dbReference type="STRING" id="865938.Weevi_1570"/>
<dbReference type="EMBL" id="CP002455">
    <property type="protein sequence ID" value="ADX68270.1"/>
    <property type="molecule type" value="Genomic_DNA"/>
</dbReference>
<dbReference type="Proteomes" id="UP000008641">
    <property type="component" value="Chromosome"/>
</dbReference>
<dbReference type="OrthoDB" id="663842at2"/>
<organism evidence="1 2">
    <name type="scientific">Weeksella virosa (strain ATCC 43766 / DSM 16922 / JCM 21250 / CCUG 30538 / CDC 9751 / IAM 14551 / NBRC 16016 / NCTC 11634 / CL345/78)</name>
    <dbReference type="NCBI Taxonomy" id="865938"/>
    <lineage>
        <taxon>Bacteria</taxon>
        <taxon>Pseudomonadati</taxon>
        <taxon>Bacteroidota</taxon>
        <taxon>Flavobacteriia</taxon>
        <taxon>Flavobacteriales</taxon>
        <taxon>Weeksellaceae</taxon>
        <taxon>Weeksella</taxon>
    </lineage>
</organism>